<proteinExistence type="predicted"/>
<dbReference type="InterPro" id="IPR011013">
    <property type="entry name" value="Gal_mutarotase_sf_dom"/>
</dbReference>
<dbReference type="Pfam" id="PF02836">
    <property type="entry name" value="Glyco_hydro_2_C"/>
    <property type="match status" value="1"/>
</dbReference>
<evidence type="ECO:0000256" key="1">
    <source>
        <dbReference type="ARBA" id="ARBA00001412"/>
    </source>
</evidence>
<keyword evidence="5" id="KW-0326">Glycosidase</keyword>
<dbReference type="SUPFAM" id="SSF51445">
    <property type="entry name" value="(Trans)glycosidases"/>
    <property type="match status" value="1"/>
</dbReference>
<comment type="catalytic activity">
    <reaction evidence="1">
        <text>Hydrolysis of terminal non-reducing beta-D-galactose residues in beta-D-galactosides.</text>
        <dbReference type="EC" id="3.2.1.23"/>
    </reaction>
</comment>
<evidence type="ECO:0000256" key="6">
    <source>
        <dbReference type="SAM" id="MobiDB-lite"/>
    </source>
</evidence>
<dbReference type="EC" id="3.2.1.23" evidence="2"/>
<dbReference type="Pfam" id="PF02929">
    <property type="entry name" value="Bgal_small_N"/>
    <property type="match status" value="1"/>
</dbReference>
<dbReference type="InterPro" id="IPR004199">
    <property type="entry name" value="B-gal_small/dom_5"/>
</dbReference>
<keyword evidence="9" id="KW-1185">Reference proteome</keyword>
<evidence type="ECO:0000313" key="9">
    <source>
        <dbReference type="Proteomes" id="UP000194577"/>
    </source>
</evidence>
<dbReference type="InterPro" id="IPR017853">
    <property type="entry name" value="GH"/>
</dbReference>
<dbReference type="PROSITE" id="PS00608">
    <property type="entry name" value="GLYCOSYL_HYDROL_F2_2"/>
    <property type="match status" value="1"/>
</dbReference>
<dbReference type="PANTHER" id="PTHR46323:SF2">
    <property type="entry name" value="BETA-GALACTOSIDASE"/>
    <property type="match status" value="1"/>
</dbReference>
<dbReference type="SMART" id="SM01038">
    <property type="entry name" value="Bgal_small_N"/>
    <property type="match status" value="1"/>
</dbReference>
<feature type="region of interest" description="Disordered" evidence="6">
    <location>
        <begin position="275"/>
        <end position="497"/>
    </location>
</feature>
<feature type="compositionally biased region" description="Basic residues" evidence="6">
    <location>
        <begin position="474"/>
        <end position="486"/>
    </location>
</feature>
<dbReference type="Proteomes" id="UP000194577">
    <property type="component" value="Unassembled WGS sequence"/>
</dbReference>
<protein>
    <recommendedName>
        <fullName evidence="3">Beta-galactosidase</fullName>
        <ecNumber evidence="2">3.2.1.23</ecNumber>
    </recommendedName>
</protein>
<evidence type="ECO:0000256" key="3">
    <source>
        <dbReference type="ARBA" id="ARBA00013303"/>
    </source>
</evidence>
<dbReference type="Gene3D" id="2.70.98.10">
    <property type="match status" value="1"/>
</dbReference>
<evidence type="ECO:0000256" key="4">
    <source>
        <dbReference type="ARBA" id="ARBA00022801"/>
    </source>
</evidence>
<dbReference type="PANTHER" id="PTHR46323">
    <property type="entry name" value="BETA-GALACTOSIDASE"/>
    <property type="match status" value="1"/>
</dbReference>
<accession>A0ABX4M8Q5</accession>
<dbReference type="SUPFAM" id="SSF74650">
    <property type="entry name" value="Galactose mutarotase-like"/>
    <property type="match status" value="1"/>
</dbReference>
<feature type="region of interest" description="Disordered" evidence="6">
    <location>
        <begin position="885"/>
        <end position="911"/>
    </location>
</feature>
<evidence type="ECO:0000256" key="2">
    <source>
        <dbReference type="ARBA" id="ARBA00012756"/>
    </source>
</evidence>
<dbReference type="InterPro" id="IPR006103">
    <property type="entry name" value="Glyco_hydro_2_cat"/>
</dbReference>
<evidence type="ECO:0000313" key="8">
    <source>
        <dbReference type="EMBL" id="PHP51837.1"/>
    </source>
</evidence>
<dbReference type="Gene3D" id="2.60.120.260">
    <property type="entry name" value="Galactose-binding domain-like"/>
    <property type="match status" value="1"/>
</dbReference>
<dbReference type="EMBL" id="MTPX02000075">
    <property type="protein sequence ID" value="PHP51837.1"/>
    <property type="molecule type" value="Genomic_DNA"/>
</dbReference>
<dbReference type="InterPro" id="IPR050347">
    <property type="entry name" value="Bact_Beta-galactosidase"/>
</dbReference>
<feature type="domain" description="Beta galactosidase small chain/" evidence="7">
    <location>
        <begin position="917"/>
        <end position="1202"/>
    </location>
</feature>
<dbReference type="InterPro" id="IPR023232">
    <property type="entry name" value="Glyco_hydro_2_AS"/>
</dbReference>
<dbReference type="InterPro" id="IPR014718">
    <property type="entry name" value="GH-type_carb-bd"/>
</dbReference>
<evidence type="ECO:0000259" key="7">
    <source>
        <dbReference type="SMART" id="SM01038"/>
    </source>
</evidence>
<reference evidence="8 9" key="1">
    <citation type="submission" date="2017-10" db="EMBL/GenBank/DDBJ databases">
        <title>Draft genome sequence of cellulolytic Actinomyces sp CtC72 isolated from cattle rumen fluid.</title>
        <authorList>
            <person name="Joshi A.J."/>
            <person name="Vasudevan G."/>
            <person name="Lanjekar V.B."/>
            <person name="Hivarkar S."/>
            <person name="Engineer A."/>
            <person name="Pore S.D."/>
            <person name="Dhakephalkar P.K."/>
            <person name="Dagar S."/>
        </authorList>
    </citation>
    <scope>NUCLEOTIDE SEQUENCE [LARGE SCALE GENOMIC DNA]</scope>
    <source>
        <strain evidence="9">CtC72</strain>
    </source>
</reference>
<gene>
    <name evidence="8" type="ORF">BW737_013460</name>
</gene>
<keyword evidence="4" id="KW-0378">Hydrolase</keyword>
<feature type="compositionally biased region" description="Basic residues" evidence="6">
    <location>
        <begin position="323"/>
        <end position="345"/>
    </location>
</feature>
<feature type="compositionally biased region" description="Basic and acidic residues" evidence="6">
    <location>
        <begin position="390"/>
        <end position="401"/>
    </location>
</feature>
<evidence type="ECO:0000256" key="5">
    <source>
        <dbReference type="ARBA" id="ARBA00023295"/>
    </source>
</evidence>
<comment type="caution">
    <text evidence="8">The sequence shown here is derived from an EMBL/GenBank/DDBJ whole genome shotgun (WGS) entry which is preliminary data.</text>
</comment>
<sequence length="1206" mass="127634">MVTNGGFGCPSRVQNRMIPMIGELRFGAGSAFVTVCDNASHSERAGSSSGLCGAPVGLPRTRDHTGGAVPARPEGKYMSDTSATVATGLRGPQSDAVRELSHDWLLPTVPGPGRGRHLPPRAWVAPEDTNAPSLSLNGTWAFRLHSQAHPEGLDERGEPIAPDFDPADAALGPWGQIDLPAHWVLTGEGERGLPGTPTSSTPFRWTRLMCPTRTPPRTTCAPSPSLPTGPWKTPAPSRCCAWTGWSPSPPCGSTAPGSAPPRLAPALRVGRDWAPASRGEHRGRAGIPVVAGNVRGGPGPVVAARHLPRHHPAAPARREDRRRLRPRRLRSRHRRRYPGGRRGRPAHGFSRAGRATRTGPGRRTDRPRYGAPGRPRRRGLERGGPALVRPGDHRPGGDRAPAHRVPPPGGDRRAGARQRNAPDHRRRQPARGQCPPRPGLRRGLGARRPGGHEGPQRQRHPYLSLPTPPAPARPGRRGRPVGHGRVRSGDPRLRGPRLVRQPRRRPRLARRLVDRARRMVERDKNHPAILLWSLGNESGTGRNLAAMSQWIKHRDPGRLIHYEADFAGAYTDVHSRMYPTLEEVEAVVGRGQETVSGALVDVDAPASTPVAVPGHAAANLAPAQNAHVRTLPFVMCEYLHAMGTGPGGIEDYTAQVEPNPRHLGGFVWEWRDHALVDPRPEAAGALRYGGDFGEPVHDGNFVCDGLVSADTTPSAGTTAWANAVAPVLAAWAGEAGSLGTVRVRNRFHTRATAALTLAWQVTVEVSTADGLALAVKDPGAAAHVGTDGAAAPAGLTLLGAAASGECPLPELAAGEETLLDVPELADAVARARAAGRAVHVLTAVLDPLIPGVADVGPRQVDPVDGAPLLPQVACTDAAGRRVISTREATLPAPSAPAGTGRPTTPGRCEPPVRVRGGIELGPARLDNCGRLLELGGLDVVGPLTTVWRAPTDNDEGHGAIDYWQVPPSRTNLGAGGGRPGPSAADRWRQARLHLAAERHVSTVVEDDAVVVRSRVSAAEQAWALETTTTLTAVAGGLRLRTQIIPTGDLPAVLPRLGVRLGLPADLIHATWAGTGPAPAYADLAGAVRHGVFTGDVSALWQQPVRPQEGGTRPGLRRLQLDGDAGRLTVVIPSTAPVAFSLSPWSLENLTAADHVEELCPDTHLWLHLDALHHGIGTRSCGPDVRPEAAAAPRPVVVEAWLGVQPA</sequence>
<dbReference type="Gene3D" id="3.20.20.80">
    <property type="entry name" value="Glycosidases"/>
    <property type="match status" value="1"/>
</dbReference>
<name>A0ABX4M8Q5_9ACTO</name>
<feature type="compositionally biased region" description="Low complexity" evidence="6">
    <location>
        <begin position="351"/>
        <end position="361"/>
    </location>
</feature>
<organism evidence="8 9">
    <name type="scientific">Actinomyces ruminis</name>
    <dbReference type="NCBI Taxonomy" id="1937003"/>
    <lineage>
        <taxon>Bacteria</taxon>
        <taxon>Bacillati</taxon>
        <taxon>Actinomycetota</taxon>
        <taxon>Actinomycetes</taxon>
        <taxon>Actinomycetales</taxon>
        <taxon>Actinomycetaceae</taxon>
        <taxon>Actinomyces</taxon>
    </lineage>
</organism>